<reference evidence="1" key="1">
    <citation type="journal article" date="2019" name="Sci. Rep.">
        <title>Draft genome of Tanacetum cinerariifolium, the natural source of mosquito coil.</title>
        <authorList>
            <person name="Yamashiro T."/>
            <person name="Shiraishi A."/>
            <person name="Satake H."/>
            <person name="Nakayama K."/>
        </authorList>
    </citation>
    <scope>NUCLEOTIDE SEQUENCE</scope>
</reference>
<dbReference type="AlphaFoldDB" id="A0A699UIN1"/>
<gene>
    <name evidence="1" type="ORF">Tci_891393</name>
</gene>
<comment type="caution">
    <text evidence="1">The sequence shown here is derived from an EMBL/GenBank/DDBJ whole genome shotgun (WGS) entry which is preliminary data.</text>
</comment>
<sequence length="51" mass="6061">MDEVKNEDRDDDLRVEKIDNVKEEEAEKVVTVIEKEVEESKNEDLRVENID</sequence>
<name>A0A699UIN1_TANCI</name>
<organism evidence="1">
    <name type="scientific">Tanacetum cinerariifolium</name>
    <name type="common">Dalmatian daisy</name>
    <name type="synonym">Chrysanthemum cinerariifolium</name>
    <dbReference type="NCBI Taxonomy" id="118510"/>
    <lineage>
        <taxon>Eukaryota</taxon>
        <taxon>Viridiplantae</taxon>
        <taxon>Streptophyta</taxon>
        <taxon>Embryophyta</taxon>
        <taxon>Tracheophyta</taxon>
        <taxon>Spermatophyta</taxon>
        <taxon>Magnoliopsida</taxon>
        <taxon>eudicotyledons</taxon>
        <taxon>Gunneridae</taxon>
        <taxon>Pentapetalae</taxon>
        <taxon>asterids</taxon>
        <taxon>campanulids</taxon>
        <taxon>Asterales</taxon>
        <taxon>Asteraceae</taxon>
        <taxon>Asteroideae</taxon>
        <taxon>Anthemideae</taxon>
        <taxon>Anthemidinae</taxon>
        <taxon>Tanacetum</taxon>
    </lineage>
</organism>
<feature type="non-terminal residue" evidence="1">
    <location>
        <position position="51"/>
    </location>
</feature>
<protein>
    <submittedName>
        <fullName evidence="1">Uncharacterized protein</fullName>
    </submittedName>
</protein>
<proteinExistence type="predicted"/>
<evidence type="ECO:0000313" key="1">
    <source>
        <dbReference type="EMBL" id="GFD19424.1"/>
    </source>
</evidence>
<dbReference type="EMBL" id="BKCJ011314467">
    <property type="protein sequence ID" value="GFD19424.1"/>
    <property type="molecule type" value="Genomic_DNA"/>
</dbReference>
<accession>A0A699UIN1</accession>